<dbReference type="Proteomes" id="UP001280121">
    <property type="component" value="Unassembled WGS sequence"/>
</dbReference>
<keyword evidence="1" id="KW-0472">Membrane</keyword>
<accession>A0AAD9X5J2</accession>
<gene>
    <name evidence="2" type="ORF">Ddye_013045</name>
</gene>
<keyword evidence="1" id="KW-0812">Transmembrane</keyword>
<name>A0AAD9X5J2_9ROSI</name>
<sequence length="181" mass="20994">MIICSPKPEVKILVDRDPIKTSFEEWARPCHFSRIIAKGPDTTTWIWNLHVDAHDFDSHTSDLEEISRKVFSAHFRQHSIIFLASNPTHIRRSDQVVRPIMSQEILNSDVGGATNYETQLLLFTHHMWIGGFLIVGVATHATIFMISYTITTCRCSMDTKHPVFSTWWNDHWCNSEHQFDL</sequence>
<dbReference type="InterPro" id="IPR001280">
    <property type="entry name" value="PSI_PsaA/B"/>
</dbReference>
<feature type="transmembrane region" description="Helical" evidence="1">
    <location>
        <begin position="128"/>
        <end position="150"/>
    </location>
</feature>
<dbReference type="AlphaFoldDB" id="A0AAD9X5J2"/>
<dbReference type="PANTHER" id="PTHR30128">
    <property type="entry name" value="OUTER MEMBRANE PROTEIN, OMPA-RELATED"/>
    <property type="match status" value="1"/>
</dbReference>
<dbReference type="SUPFAM" id="SSF81558">
    <property type="entry name" value="Photosystem I subunits PsaA/PsaB"/>
    <property type="match status" value="2"/>
</dbReference>
<dbReference type="Pfam" id="PF00223">
    <property type="entry name" value="PsaA_PsaB"/>
    <property type="match status" value="2"/>
</dbReference>
<keyword evidence="3" id="KW-1185">Reference proteome</keyword>
<protein>
    <recommendedName>
        <fullName evidence="4">Photosystem I P700 apoprotein A1</fullName>
    </recommendedName>
</protein>
<evidence type="ECO:0000313" key="3">
    <source>
        <dbReference type="Proteomes" id="UP001280121"/>
    </source>
</evidence>
<dbReference type="Gene3D" id="1.20.1130.10">
    <property type="entry name" value="Photosystem I PsaA/PsaB"/>
    <property type="match status" value="2"/>
</dbReference>
<proteinExistence type="predicted"/>
<dbReference type="EMBL" id="JANJYI010000004">
    <property type="protein sequence ID" value="KAK2653189.1"/>
    <property type="molecule type" value="Genomic_DNA"/>
</dbReference>
<comment type="caution">
    <text evidence="2">The sequence shown here is derived from an EMBL/GenBank/DDBJ whole genome shotgun (WGS) entry which is preliminary data.</text>
</comment>
<dbReference type="GO" id="GO:0009535">
    <property type="term" value="C:chloroplast thylakoid membrane"/>
    <property type="evidence" value="ECO:0007669"/>
    <property type="project" value="TreeGrafter"/>
</dbReference>
<dbReference type="GO" id="GO:0015979">
    <property type="term" value="P:photosynthesis"/>
    <property type="evidence" value="ECO:0007669"/>
    <property type="project" value="InterPro"/>
</dbReference>
<reference evidence="2" key="1">
    <citation type="journal article" date="2023" name="Plant J.">
        <title>Genome sequences and population genomics provide insights into the demographic history, inbreeding, and mutation load of two 'living fossil' tree species of Dipteronia.</title>
        <authorList>
            <person name="Feng Y."/>
            <person name="Comes H.P."/>
            <person name="Chen J."/>
            <person name="Zhu S."/>
            <person name="Lu R."/>
            <person name="Zhang X."/>
            <person name="Li P."/>
            <person name="Qiu J."/>
            <person name="Olsen K.M."/>
            <person name="Qiu Y."/>
        </authorList>
    </citation>
    <scope>NUCLEOTIDE SEQUENCE</scope>
    <source>
        <strain evidence="2">KIB01</strain>
    </source>
</reference>
<dbReference type="PANTHER" id="PTHR30128:SF19">
    <property type="entry name" value="PHOTOSYSTEM I P700 CHLOROPHYLL A APOPROTEIN A1-RELATED"/>
    <property type="match status" value="1"/>
</dbReference>
<organism evidence="2 3">
    <name type="scientific">Dipteronia dyeriana</name>
    <dbReference type="NCBI Taxonomy" id="168575"/>
    <lineage>
        <taxon>Eukaryota</taxon>
        <taxon>Viridiplantae</taxon>
        <taxon>Streptophyta</taxon>
        <taxon>Embryophyta</taxon>
        <taxon>Tracheophyta</taxon>
        <taxon>Spermatophyta</taxon>
        <taxon>Magnoliopsida</taxon>
        <taxon>eudicotyledons</taxon>
        <taxon>Gunneridae</taxon>
        <taxon>Pentapetalae</taxon>
        <taxon>rosids</taxon>
        <taxon>malvids</taxon>
        <taxon>Sapindales</taxon>
        <taxon>Sapindaceae</taxon>
        <taxon>Hippocastanoideae</taxon>
        <taxon>Acereae</taxon>
        <taxon>Dipteronia</taxon>
    </lineage>
</organism>
<keyword evidence="1" id="KW-1133">Transmembrane helix</keyword>
<dbReference type="InterPro" id="IPR036408">
    <property type="entry name" value="PSI_PsaA/B_sf"/>
</dbReference>
<evidence type="ECO:0008006" key="4">
    <source>
        <dbReference type="Google" id="ProtNLM"/>
    </source>
</evidence>
<evidence type="ECO:0000313" key="2">
    <source>
        <dbReference type="EMBL" id="KAK2653189.1"/>
    </source>
</evidence>
<evidence type="ECO:0000256" key="1">
    <source>
        <dbReference type="SAM" id="Phobius"/>
    </source>
</evidence>